<dbReference type="Pfam" id="PF07536">
    <property type="entry name" value="HWE_HK"/>
    <property type="match status" value="1"/>
</dbReference>
<keyword evidence="6 9" id="KW-0418">Kinase</keyword>
<proteinExistence type="predicted"/>
<comment type="catalytic activity">
    <reaction evidence="1">
        <text>ATP + protein L-histidine = ADP + protein N-phospho-L-histidine.</text>
        <dbReference type="EC" id="2.7.13.3"/>
    </reaction>
</comment>
<dbReference type="GO" id="GO:0004673">
    <property type="term" value="F:protein histidine kinase activity"/>
    <property type="evidence" value="ECO:0007669"/>
    <property type="project" value="UniProtKB-EC"/>
</dbReference>
<evidence type="ECO:0000256" key="2">
    <source>
        <dbReference type="ARBA" id="ARBA00012438"/>
    </source>
</evidence>
<evidence type="ECO:0000256" key="3">
    <source>
        <dbReference type="ARBA" id="ARBA00022553"/>
    </source>
</evidence>
<dbReference type="EMBL" id="FRBW01000001">
    <property type="protein sequence ID" value="SHL72853.1"/>
    <property type="molecule type" value="Genomic_DNA"/>
</dbReference>
<dbReference type="RefSeq" id="WP_073010318.1">
    <property type="nucleotide sequence ID" value="NZ_FRBW01000001.1"/>
</dbReference>
<keyword evidence="7" id="KW-0067">ATP-binding</keyword>
<keyword evidence="3" id="KW-0597">Phosphoprotein</keyword>
<dbReference type="AlphaFoldDB" id="A0A1M7D0A8"/>
<protein>
    <recommendedName>
        <fullName evidence="2">histidine kinase</fullName>
        <ecNumber evidence="2">2.7.13.3</ecNumber>
    </recommendedName>
</protein>
<evidence type="ECO:0000256" key="4">
    <source>
        <dbReference type="ARBA" id="ARBA00022679"/>
    </source>
</evidence>
<evidence type="ECO:0000256" key="5">
    <source>
        <dbReference type="ARBA" id="ARBA00022741"/>
    </source>
</evidence>
<dbReference type="GO" id="GO:0005524">
    <property type="term" value="F:ATP binding"/>
    <property type="evidence" value="ECO:0007669"/>
    <property type="project" value="UniProtKB-KW"/>
</dbReference>
<gene>
    <name evidence="9" type="ORF">SAMN05444272_1327</name>
</gene>
<keyword evidence="5" id="KW-0547">Nucleotide-binding</keyword>
<evidence type="ECO:0000259" key="8">
    <source>
        <dbReference type="SMART" id="SM00911"/>
    </source>
</evidence>
<name>A0A1M7D0A8_9HYPH</name>
<evidence type="ECO:0000256" key="6">
    <source>
        <dbReference type="ARBA" id="ARBA00022777"/>
    </source>
</evidence>
<evidence type="ECO:0000256" key="1">
    <source>
        <dbReference type="ARBA" id="ARBA00000085"/>
    </source>
</evidence>
<feature type="domain" description="Signal transduction histidine kinase HWE region" evidence="8">
    <location>
        <begin position="138"/>
        <end position="220"/>
    </location>
</feature>
<evidence type="ECO:0000256" key="7">
    <source>
        <dbReference type="ARBA" id="ARBA00022840"/>
    </source>
</evidence>
<keyword evidence="10" id="KW-1185">Reference proteome</keyword>
<evidence type="ECO:0000313" key="10">
    <source>
        <dbReference type="Proteomes" id="UP000186002"/>
    </source>
</evidence>
<dbReference type="EC" id="2.7.13.3" evidence="2"/>
<evidence type="ECO:0000313" key="9">
    <source>
        <dbReference type="EMBL" id="SHL72853.1"/>
    </source>
</evidence>
<dbReference type="Proteomes" id="UP000186002">
    <property type="component" value="Unassembled WGS sequence"/>
</dbReference>
<reference evidence="9 10" key="1">
    <citation type="submission" date="2016-11" db="EMBL/GenBank/DDBJ databases">
        <authorList>
            <person name="Jaros S."/>
            <person name="Januszkiewicz K."/>
            <person name="Wedrychowicz H."/>
        </authorList>
    </citation>
    <scope>NUCLEOTIDE SEQUENCE [LARGE SCALE GENOMIC DNA]</scope>
    <source>
        <strain evidence="9 10">DSM 22153</strain>
    </source>
</reference>
<dbReference type="InterPro" id="IPR011102">
    <property type="entry name" value="Sig_transdc_His_kinase_HWE"/>
</dbReference>
<accession>A0A1M7D0A8</accession>
<keyword evidence="4" id="KW-0808">Transferase</keyword>
<sequence length="339" mass="38227">MAGRLTWHRTSQSDEELREYLILALLRSRACVTFQDAQLDYHYIANLPETWKLSPGQMPSDMVIFGEALGSQLNELKRLALETGEQQRQEVQIESDKFFEFHIEDISSKNGQHQIMTTIVDMSEIRRREKVLKVLLREVSHRSKNLLAIIQSIATQTARSSTSLDHFLTKFRGRIFSLSQSQDLVTDSNWRGAYLHDLIRDQVARYQQNDKPAVRVAGLNILLSPNAALHIGLALHELMVNAVSASHAMAAGKTIDIRCEITPDGNAELSWNEPADLSPEAPPLPREINPRSFGSTVLERVVPASVSGTSRYRIDEEGVEYVLSFPLSDENVSEEARYS</sequence>
<organism evidence="9 10">
    <name type="scientific">Roseibium suaedae</name>
    <dbReference type="NCBI Taxonomy" id="735517"/>
    <lineage>
        <taxon>Bacteria</taxon>
        <taxon>Pseudomonadati</taxon>
        <taxon>Pseudomonadota</taxon>
        <taxon>Alphaproteobacteria</taxon>
        <taxon>Hyphomicrobiales</taxon>
        <taxon>Stappiaceae</taxon>
        <taxon>Roseibium</taxon>
    </lineage>
</organism>
<dbReference type="PANTHER" id="PTHR41523">
    <property type="entry name" value="TWO-COMPONENT SYSTEM SENSOR PROTEIN"/>
    <property type="match status" value="1"/>
</dbReference>
<dbReference type="SMART" id="SM00911">
    <property type="entry name" value="HWE_HK"/>
    <property type="match status" value="1"/>
</dbReference>
<dbReference type="PANTHER" id="PTHR41523:SF7">
    <property type="entry name" value="HISTIDINE KINASE"/>
    <property type="match status" value="1"/>
</dbReference>
<dbReference type="OrthoDB" id="9816309at2"/>
<dbReference type="STRING" id="735517.SAMN05444272_1327"/>